<proteinExistence type="predicted"/>
<organism evidence="2 3">
    <name type="scientific">Candida maltosa (strain Xu316)</name>
    <name type="common">Yeast</name>
    <dbReference type="NCBI Taxonomy" id="1245528"/>
    <lineage>
        <taxon>Eukaryota</taxon>
        <taxon>Fungi</taxon>
        <taxon>Dikarya</taxon>
        <taxon>Ascomycota</taxon>
        <taxon>Saccharomycotina</taxon>
        <taxon>Pichiomycetes</taxon>
        <taxon>Debaryomycetaceae</taxon>
        <taxon>Candida/Lodderomyces clade</taxon>
        <taxon>Candida</taxon>
    </lineage>
</organism>
<name>M3IVK5_CANMX</name>
<protein>
    <submittedName>
        <fullName evidence="2">Uncharacterized protein</fullName>
    </submittedName>
</protein>
<dbReference type="Proteomes" id="UP000011777">
    <property type="component" value="Unassembled WGS sequence"/>
</dbReference>
<evidence type="ECO:0000313" key="3">
    <source>
        <dbReference type="Proteomes" id="UP000011777"/>
    </source>
</evidence>
<evidence type="ECO:0000313" key="2">
    <source>
        <dbReference type="EMBL" id="EMG50646.1"/>
    </source>
</evidence>
<gene>
    <name evidence="2" type="ORF">G210_1852</name>
</gene>
<evidence type="ECO:0000256" key="1">
    <source>
        <dbReference type="SAM" id="MobiDB-lite"/>
    </source>
</evidence>
<dbReference type="EMBL" id="AOGT01000163">
    <property type="protein sequence ID" value="EMG50646.1"/>
    <property type="molecule type" value="Genomic_DNA"/>
</dbReference>
<feature type="compositionally biased region" description="Basic and acidic residues" evidence="1">
    <location>
        <begin position="8"/>
        <end position="33"/>
    </location>
</feature>
<accession>M3IVK5</accession>
<dbReference type="AlphaFoldDB" id="M3IVK5"/>
<keyword evidence="3" id="KW-1185">Reference proteome</keyword>
<feature type="region of interest" description="Disordered" evidence="1">
    <location>
        <begin position="1"/>
        <end position="48"/>
    </location>
</feature>
<sequence>MVRNNSHNGERMTEEGRKEGSKEKEVEGMKEANEQNQIMLKKKGDPRN</sequence>
<comment type="caution">
    <text evidence="2">The sequence shown here is derived from an EMBL/GenBank/DDBJ whole genome shotgun (WGS) entry which is preliminary data.</text>
</comment>
<reference evidence="2 3" key="1">
    <citation type="submission" date="2013-02" db="EMBL/GenBank/DDBJ databases">
        <title>Genome sequence of Candida maltosa Xu316, a potential industrial strain for xylitol and ethanol production.</title>
        <authorList>
            <person name="Yu J."/>
            <person name="Wang Q."/>
            <person name="Geng X."/>
            <person name="Bao W."/>
            <person name="He P."/>
            <person name="Cai J."/>
        </authorList>
    </citation>
    <scope>NUCLEOTIDE SEQUENCE [LARGE SCALE GENOMIC DNA]</scope>
    <source>
        <strain evidence="3">Xu316</strain>
    </source>
</reference>
<dbReference type="HOGENOM" id="CLU_3159915_0_0_1"/>